<protein>
    <recommendedName>
        <fullName evidence="1">HTH LytTR-type domain-containing protein</fullName>
    </recommendedName>
</protein>
<comment type="caution">
    <text evidence="2">The sequence shown here is derived from an EMBL/GenBank/DDBJ whole genome shotgun (WGS) entry which is preliminary data.</text>
</comment>
<dbReference type="InterPro" id="IPR007492">
    <property type="entry name" value="LytTR_DNA-bd_dom"/>
</dbReference>
<name>A0ABP7SG01_9BACT</name>
<dbReference type="RefSeq" id="WP_345073375.1">
    <property type="nucleotide sequence ID" value="NZ_BAABDJ010000027.1"/>
</dbReference>
<dbReference type="EMBL" id="BAABDJ010000027">
    <property type="protein sequence ID" value="GAA4011297.1"/>
    <property type="molecule type" value="Genomic_DNA"/>
</dbReference>
<evidence type="ECO:0000313" key="2">
    <source>
        <dbReference type="EMBL" id="GAA4011297.1"/>
    </source>
</evidence>
<sequence length="103" mass="11834">MQVEYQLIWVGLSDILCVKGLRDYVKVHLHSVPRPLLSLLRVEAMEAQLPARRLLRFPRSFIVALDNIEAVRRHTVPVGPVAIVVSDQYKETFLQFLSRRASP</sequence>
<dbReference type="Gene3D" id="2.40.50.1020">
    <property type="entry name" value="LytTr DNA-binding domain"/>
    <property type="match status" value="1"/>
</dbReference>
<dbReference type="Pfam" id="PF04397">
    <property type="entry name" value="LytTR"/>
    <property type="match status" value="1"/>
</dbReference>
<evidence type="ECO:0000313" key="3">
    <source>
        <dbReference type="Proteomes" id="UP001500567"/>
    </source>
</evidence>
<reference evidence="3" key="1">
    <citation type="journal article" date="2019" name="Int. J. Syst. Evol. Microbiol.">
        <title>The Global Catalogue of Microorganisms (GCM) 10K type strain sequencing project: providing services to taxonomists for standard genome sequencing and annotation.</title>
        <authorList>
            <consortium name="The Broad Institute Genomics Platform"/>
            <consortium name="The Broad Institute Genome Sequencing Center for Infectious Disease"/>
            <person name="Wu L."/>
            <person name="Ma J."/>
        </authorList>
    </citation>
    <scope>NUCLEOTIDE SEQUENCE [LARGE SCALE GENOMIC DNA]</scope>
    <source>
        <strain evidence="3">JCM 17224</strain>
    </source>
</reference>
<gene>
    <name evidence="2" type="ORF">GCM10022408_24630</name>
</gene>
<keyword evidence="3" id="KW-1185">Reference proteome</keyword>
<dbReference type="Proteomes" id="UP001500567">
    <property type="component" value="Unassembled WGS sequence"/>
</dbReference>
<evidence type="ECO:0000259" key="1">
    <source>
        <dbReference type="SMART" id="SM00850"/>
    </source>
</evidence>
<organism evidence="2 3">
    <name type="scientific">Hymenobacter fastidiosus</name>
    <dbReference type="NCBI Taxonomy" id="486264"/>
    <lineage>
        <taxon>Bacteria</taxon>
        <taxon>Pseudomonadati</taxon>
        <taxon>Bacteroidota</taxon>
        <taxon>Cytophagia</taxon>
        <taxon>Cytophagales</taxon>
        <taxon>Hymenobacteraceae</taxon>
        <taxon>Hymenobacter</taxon>
    </lineage>
</organism>
<proteinExistence type="predicted"/>
<dbReference type="SMART" id="SM00850">
    <property type="entry name" value="LytTR"/>
    <property type="match status" value="1"/>
</dbReference>
<accession>A0ABP7SG01</accession>
<feature type="domain" description="HTH LytTR-type" evidence="1">
    <location>
        <begin position="5"/>
        <end position="98"/>
    </location>
</feature>